<dbReference type="InterPro" id="IPR011990">
    <property type="entry name" value="TPR-like_helical_dom_sf"/>
</dbReference>
<evidence type="ECO:0000256" key="3">
    <source>
        <dbReference type="ARBA" id="ARBA00023015"/>
    </source>
</evidence>
<keyword evidence="4" id="KW-0238">DNA-binding</keyword>
<dbReference type="SUPFAM" id="SSF46689">
    <property type="entry name" value="Homeodomain-like"/>
    <property type="match status" value="1"/>
</dbReference>
<dbReference type="Pfam" id="PF25601">
    <property type="entry name" value="AAA_lid_14"/>
    <property type="match status" value="1"/>
</dbReference>
<dbReference type="Gene3D" id="3.40.50.300">
    <property type="entry name" value="P-loop containing nucleotide triphosphate hydrolases"/>
    <property type="match status" value="1"/>
</dbReference>
<dbReference type="SUPFAM" id="SSF48452">
    <property type="entry name" value="TPR-like"/>
    <property type="match status" value="2"/>
</dbReference>
<keyword evidence="3" id="KW-0805">Transcription regulation</keyword>
<keyword evidence="1" id="KW-0547">Nucleotide-binding</keyword>
<dbReference type="PANTHER" id="PTHR32071">
    <property type="entry name" value="TRANSCRIPTIONAL REGULATORY PROTEIN"/>
    <property type="match status" value="1"/>
</dbReference>
<dbReference type="SUPFAM" id="SSF55781">
    <property type="entry name" value="GAF domain-like"/>
    <property type="match status" value="1"/>
</dbReference>
<dbReference type="GO" id="GO:0005524">
    <property type="term" value="F:ATP binding"/>
    <property type="evidence" value="ECO:0007669"/>
    <property type="project" value="UniProtKB-KW"/>
</dbReference>
<dbReference type="InterPro" id="IPR025662">
    <property type="entry name" value="Sigma_54_int_dom_ATP-bd_1"/>
</dbReference>
<dbReference type="InterPro" id="IPR019734">
    <property type="entry name" value="TPR_rpt"/>
</dbReference>
<dbReference type="SMART" id="SM00382">
    <property type="entry name" value="AAA"/>
    <property type="match status" value="2"/>
</dbReference>
<protein>
    <submittedName>
        <fullName evidence="9">GAF domain-containing protein</fullName>
    </submittedName>
</protein>
<dbReference type="InterPro" id="IPR000719">
    <property type="entry name" value="Prot_kinase_dom"/>
</dbReference>
<dbReference type="SMART" id="SM00220">
    <property type="entry name" value="S_TKc"/>
    <property type="match status" value="1"/>
</dbReference>
<dbReference type="Gene3D" id="3.30.450.40">
    <property type="match status" value="1"/>
</dbReference>
<evidence type="ECO:0000256" key="1">
    <source>
        <dbReference type="ARBA" id="ARBA00022741"/>
    </source>
</evidence>
<dbReference type="InterPro" id="IPR002197">
    <property type="entry name" value="HTH_Fis"/>
</dbReference>
<dbReference type="Gene3D" id="1.10.8.60">
    <property type="match status" value="1"/>
</dbReference>
<dbReference type="Pfam" id="PF00069">
    <property type="entry name" value="Pkinase"/>
    <property type="match status" value="1"/>
</dbReference>
<dbReference type="InterPro" id="IPR029016">
    <property type="entry name" value="GAF-like_dom_sf"/>
</dbReference>
<dbReference type="GO" id="GO:0006355">
    <property type="term" value="P:regulation of DNA-templated transcription"/>
    <property type="evidence" value="ECO:0007669"/>
    <property type="project" value="InterPro"/>
</dbReference>
<dbReference type="PROSITE" id="PS50045">
    <property type="entry name" value="SIGMA54_INTERACT_4"/>
    <property type="match status" value="1"/>
</dbReference>
<dbReference type="SMART" id="SM00065">
    <property type="entry name" value="GAF"/>
    <property type="match status" value="1"/>
</dbReference>
<reference evidence="9" key="1">
    <citation type="journal article" date="2020" name="mSystems">
        <title>Genome- and Community-Level Interaction Insights into Carbon Utilization and Element Cycling Functions of Hydrothermarchaeota in Hydrothermal Sediment.</title>
        <authorList>
            <person name="Zhou Z."/>
            <person name="Liu Y."/>
            <person name="Xu W."/>
            <person name="Pan J."/>
            <person name="Luo Z.H."/>
            <person name="Li M."/>
        </authorList>
    </citation>
    <scope>NUCLEOTIDE SEQUENCE [LARGE SCALE GENOMIC DNA]</scope>
    <source>
        <strain evidence="9">SpSt-780</strain>
    </source>
</reference>
<evidence type="ECO:0000256" key="6">
    <source>
        <dbReference type="PROSITE-ProRule" id="PRU00339"/>
    </source>
</evidence>
<dbReference type="InterPro" id="IPR003593">
    <property type="entry name" value="AAA+_ATPase"/>
</dbReference>
<dbReference type="FunFam" id="3.40.50.300:FF:000006">
    <property type="entry name" value="DNA-binding transcriptional regulator NtrC"/>
    <property type="match status" value="1"/>
</dbReference>
<dbReference type="PROSITE" id="PS00675">
    <property type="entry name" value="SIGMA54_INTERACT_1"/>
    <property type="match status" value="1"/>
</dbReference>
<dbReference type="PROSITE" id="PS50011">
    <property type="entry name" value="PROTEIN_KINASE_DOM"/>
    <property type="match status" value="1"/>
</dbReference>
<dbReference type="SUPFAM" id="SSF52540">
    <property type="entry name" value="P-loop containing nucleoside triphosphate hydrolases"/>
    <property type="match status" value="2"/>
</dbReference>
<evidence type="ECO:0000256" key="2">
    <source>
        <dbReference type="ARBA" id="ARBA00022840"/>
    </source>
</evidence>
<evidence type="ECO:0000259" key="8">
    <source>
        <dbReference type="PROSITE" id="PS50045"/>
    </source>
</evidence>
<evidence type="ECO:0000259" key="7">
    <source>
        <dbReference type="PROSITE" id="PS50011"/>
    </source>
</evidence>
<dbReference type="InterPro" id="IPR009057">
    <property type="entry name" value="Homeodomain-like_sf"/>
</dbReference>
<dbReference type="CDD" id="cd00009">
    <property type="entry name" value="AAA"/>
    <property type="match status" value="1"/>
</dbReference>
<dbReference type="InterPro" id="IPR003018">
    <property type="entry name" value="GAF"/>
</dbReference>
<dbReference type="Gene3D" id="1.25.40.10">
    <property type="entry name" value="Tetratricopeptide repeat domain"/>
    <property type="match status" value="1"/>
</dbReference>
<dbReference type="Gene3D" id="1.10.10.60">
    <property type="entry name" value="Homeodomain-like"/>
    <property type="match status" value="1"/>
</dbReference>
<dbReference type="InterPro" id="IPR025944">
    <property type="entry name" value="Sigma_54_int_dom_CS"/>
</dbReference>
<dbReference type="SUPFAM" id="SSF56112">
    <property type="entry name" value="Protein kinase-like (PK-like)"/>
    <property type="match status" value="1"/>
</dbReference>
<dbReference type="InterPro" id="IPR058031">
    <property type="entry name" value="AAA_lid_NorR"/>
</dbReference>
<dbReference type="PROSITE" id="PS00688">
    <property type="entry name" value="SIGMA54_INTERACT_3"/>
    <property type="match status" value="1"/>
</dbReference>
<organism evidence="9">
    <name type="scientific">candidate division WOR-3 bacterium</name>
    <dbReference type="NCBI Taxonomy" id="2052148"/>
    <lineage>
        <taxon>Bacteria</taxon>
        <taxon>Bacteria division WOR-3</taxon>
    </lineage>
</organism>
<dbReference type="GO" id="GO:0003677">
    <property type="term" value="F:DNA binding"/>
    <property type="evidence" value="ECO:0007669"/>
    <property type="project" value="UniProtKB-KW"/>
</dbReference>
<dbReference type="PANTHER" id="PTHR32071:SF121">
    <property type="entry name" value="SIGMA L-DEPENDENT TRANSCRIPTIONAL REGULATOR YQIR-RELATED"/>
    <property type="match status" value="1"/>
</dbReference>
<evidence type="ECO:0000256" key="5">
    <source>
        <dbReference type="ARBA" id="ARBA00023163"/>
    </source>
</evidence>
<sequence length="1504" mass="176485">MIEKILNYKNISSGRIGRLFYNPENPFVFFKVSDIENVNIMRTQFSILKKINSRYFPKVYDWYEDEKYCCYSIERIDYPDILKWSKNLDKEGKYEKLKRVLINALEGIGVLHRMNIIHSDIKPSHILVGENLDVKILDPSVEGNLITPEYTAPETFFGENDFSSDIYSLGLIFYEIIKGEKAFSGSLSDIIKMKREKLKDLSLFDSSIPYELNEVIKKMVIPENYKRFRNVEEIFSFLGFSEAIKVYPVPVFVGRKKEIERFNELLNKNESFIIVIRGESGIGKTSILRRLEIISREYGKETYSVSHPDEIGLIENSIYFLDDASINSFSDFLNGKEEEIMVKNVSFVLTTPSNDDLKTGLNCINIKLEHLNKDEIKEIIDFNFPTMKNPDEIVCYIHYMTGGNPFFVSSILQTLCDKEFILKEEKNYIFNKPEELNIDLIDYYTESFEKDEMEVLRYISIFKRYAPFNLFQFIDEKYLFALKRLLSRGILKYKDGKVLYKNRILKEYFERKLDDKDFIDDIIFKNKDKFPDEIVFERMLQAGLYDDASILLKKIIRRFIKNKMILTKEFISEFLNKKEDYKLKILLGFIEERIGNNGSAEEIYSDVINYLKKKDYFLFRIGVNRRKTGKKDAEEIFKRLIESKPLFKQRIVYEYGRILLKEKRYKELREIIEGIEEKKIPEILFLELLYYTEIKEYEKMLSISNELLKIEIDDYMKGALLSLLGSYFLIIKDYENAIKKYNEAIEINMKNSDTLNEIINRFNLSNTYIKMNDYDRAEEEIEKGYRCILKLKNKIYEKNYLLLLSSIYLIKGRLKEVNEMIERFEKRYDSFDEDIIEKEFYAKLFIGDFLNAEKIIDRIKDEKRKLICKGYLSYFRCEFEDAIDYLKRIVEFPEMRIEAITFLIKSLFFCGMEKEGKELINKYNMDEIKTPYDKGCYYSAIGIFDKEYLNKGCEIFDKIGLPLLKADIEFTKGLLLLKDVNFEEGIRIILKAQETFKSLNAYGYLYKSIFLVSEHLKSLSKKIFYKDIIGLYEKLFSFVDGEDISGMIDLLKNFMGAERGALIIKGEKVFGKDIDDITISDAKELSKTAIKLAEKGEILLTYDAEEDERFSNRESVFKNKIKSILCVPVISDNEVLGILYLDSTIKKNLFTEEDKDLLFSVGRFLGKLLKKGETFVSLMERVRKMEKLLQTDFSFYGMIGVSDSMRKIFRLVEEIAPLDLNVLITGETGTGKGMLAEIIHNLSKRKDKKFIRVECTSIPRELFESELFGHIKGSFTGAIKDKVGLCEMADGGTLFLDEIGEIPIDVQSKLLRLIEDGEIRRVGDTEWRKIDTRIISATNKELDSAITFKEFRADLYYRLKQVHINIPPLRARVEDIPIIIDERIKVLNDKFKKNIKGISKTALKALIEYSFPGNVRELINLIDSLFIFKKKGYITLEDIEDSRIRIYFEEEINLKEIPEDKRKGIILNILRKNNWNVKKTASALKISERQLFRLIKKYGIKKGI</sequence>
<evidence type="ECO:0000256" key="4">
    <source>
        <dbReference type="ARBA" id="ARBA00023125"/>
    </source>
</evidence>
<dbReference type="PROSITE" id="PS50005">
    <property type="entry name" value="TPR"/>
    <property type="match status" value="1"/>
</dbReference>
<dbReference type="Pfam" id="PF00158">
    <property type="entry name" value="Sigma54_activat"/>
    <property type="match status" value="1"/>
</dbReference>
<dbReference type="Pfam" id="PF01590">
    <property type="entry name" value="GAF"/>
    <property type="match status" value="1"/>
</dbReference>
<name>A0A7C4U865_UNCW3</name>
<keyword evidence="5" id="KW-0804">Transcription</keyword>
<comment type="caution">
    <text evidence="9">The sequence shown here is derived from an EMBL/GenBank/DDBJ whole genome shotgun (WGS) entry which is preliminary data.</text>
</comment>
<dbReference type="GO" id="GO:0004672">
    <property type="term" value="F:protein kinase activity"/>
    <property type="evidence" value="ECO:0007669"/>
    <property type="project" value="InterPro"/>
</dbReference>
<keyword evidence="6" id="KW-0802">TPR repeat</keyword>
<dbReference type="Gene3D" id="1.10.510.10">
    <property type="entry name" value="Transferase(Phosphotransferase) domain 1"/>
    <property type="match status" value="1"/>
</dbReference>
<accession>A0A7C4U865</accession>
<dbReference type="InterPro" id="IPR027417">
    <property type="entry name" value="P-loop_NTPase"/>
</dbReference>
<keyword evidence="2" id="KW-0067">ATP-binding</keyword>
<feature type="repeat" description="TPR" evidence="6">
    <location>
        <begin position="718"/>
        <end position="751"/>
    </location>
</feature>
<evidence type="ECO:0000313" key="9">
    <source>
        <dbReference type="EMBL" id="HGW91695.1"/>
    </source>
</evidence>
<dbReference type="Gene3D" id="3.30.200.20">
    <property type="entry name" value="Phosphorylase Kinase, domain 1"/>
    <property type="match status" value="1"/>
</dbReference>
<proteinExistence type="predicted"/>
<feature type="domain" description="Sigma-54 factor interaction" evidence="8">
    <location>
        <begin position="1198"/>
        <end position="1427"/>
    </location>
</feature>
<dbReference type="Pfam" id="PF02954">
    <property type="entry name" value="HTH_8"/>
    <property type="match status" value="1"/>
</dbReference>
<dbReference type="InterPro" id="IPR002078">
    <property type="entry name" value="Sigma_54_int"/>
</dbReference>
<gene>
    <name evidence="9" type="ORF">ENV67_04040</name>
</gene>
<dbReference type="EMBL" id="DTHG01000049">
    <property type="protein sequence ID" value="HGW91695.1"/>
    <property type="molecule type" value="Genomic_DNA"/>
</dbReference>
<feature type="domain" description="Protein kinase" evidence="7">
    <location>
        <begin position="5"/>
        <end position="238"/>
    </location>
</feature>
<dbReference type="InterPro" id="IPR011009">
    <property type="entry name" value="Kinase-like_dom_sf"/>
</dbReference>